<accession>A0A0B1S280</accession>
<dbReference type="AlphaFoldDB" id="A0A0B1S280"/>
<evidence type="ECO:0000313" key="3">
    <source>
        <dbReference type="Proteomes" id="UP000053660"/>
    </source>
</evidence>
<dbReference type="EMBL" id="KN604879">
    <property type="protein sequence ID" value="KHJ79463.1"/>
    <property type="molecule type" value="Genomic_DNA"/>
</dbReference>
<organism evidence="2 3">
    <name type="scientific">Oesophagostomum dentatum</name>
    <name type="common">Nodular worm</name>
    <dbReference type="NCBI Taxonomy" id="61180"/>
    <lineage>
        <taxon>Eukaryota</taxon>
        <taxon>Metazoa</taxon>
        <taxon>Ecdysozoa</taxon>
        <taxon>Nematoda</taxon>
        <taxon>Chromadorea</taxon>
        <taxon>Rhabditida</taxon>
        <taxon>Rhabditina</taxon>
        <taxon>Rhabditomorpha</taxon>
        <taxon>Strongyloidea</taxon>
        <taxon>Strongylidae</taxon>
        <taxon>Oesophagostomum</taxon>
    </lineage>
</organism>
<evidence type="ECO:0000256" key="1">
    <source>
        <dbReference type="SAM" id="MobiDB-lite"/>
    </source>
</evidence>
<protein>
    <submittedName>
        <fullName evidence="2">Uncharacterized protein</fullName>
    </submittedName>
</protein>
<reference evidence="2 3" key="1">
    <citation type="submission" date="2014-03" db="EMBL/GenBank/DDBJ databases">
        <title>Draft genome of the hookworm Oesophagostomum dentatum.</title>
        <authorList>
            <person name="Mitreva M."/>
        </authorList>
    </citation>
    <scope>NUCLEOTIDE SEQUENCE [LARGE SCALE GENOMIC DNA]</scope>
    <source>
        <strain evidence="2 3">OD-Hann</strain>
    </source>
</reference>
<dbReference type="OrthoDB" id="5829288at2759"/>
<feature type="compositionally biased region" description="Basic and acidic residues" evidence="1">
    <location>
        <begin position="129"/>
        <end position="146"/>
    </location>
</feature>
<proteinExistence type="predicted"/>
<feature type="compositionally biased region" description="Acidic residues" evidence="1">
    <location>
        <begin position="153"/>
        <end position="162"/>
    </location>
</feature>
<feature type="region of interest" description="Disordered" evidence="1">
    <location>
        <begin position="106"/>
        <end position="162"/>
    </location>
</feature>
<evidence type="ECO:0000313" key="2">
    <source>
        <dbReference type="EMBL" id="KHJ79463.1"/>
    </source>
</evidence>
<name>A0A0B1S280_OESDE</name>
<dbReference type="Proteomes" id="UP000053660">
    <property type="component" value="Unassembled WGS sequence"/>
</dbReference>
<keyword evidence="3" id="KW-1185">Reference proteome</keyword>
<sequence>MLHRLPPPHEAPQVLTYPYRLTKERADEIQKSTSTVTHFARLAERVLFTGDEDRHEKLDERAAQDKVKWLREMIRYRFPSQTAGLELSTWRNCVNAINSYHRRMKQPAPIKPPISNDRSAGKRIFYPPKETENHAETQGRSTREQEMVNYNEPDVDMYDIDE</sequence>
<gene>
    <name evidence="2" type="ORF">OESDEN_20889</name>
</gene>